<reference evidence="6" key="1">
    <citation type="journal article" date="2009" name="Genome Res.">
        <title>Comparative genomic analyses of the human fungal pathogens Coccidioides and their relatives.</title>
        <authorList>
            <person name="Sharpton T.J."/>
            <person name="Stajich J.E."/>
            <person name="Rounsley S.D."/>
            <person name="Gardner M.J."/>
            <person name="Wortman J.R."/>
            <person name="Jordar V.S."/>
            <person name="Maiti R."/>
            <person name="Kodira C.D."/>
            <person name="Neafsey D.E."/>
            <person name="Zeng Q."/>
            <person name="Hung C.-Y."/>
            <person name="McMahan C."/>
            <person name="Muszewska A."/>
            <person name="Grynberg M."/>
            <person name="Mandel M.A."/>
            <person name="Kellner E.M."/>
            <person name="Barker B.M."/>
            <person name="Galgiani J.N."/>
            <person name="Orbach M.J."/>
            <person name="Kirkland T.N."/>
            <person name="Cole G.T."/>
            <person name="Henn M.R."/>
            <person name="Birren B.W."/>
            <person name="Taylor J.W."/>
        </authorList>
    </citation>
    <scope>NUCLEOTIDE SEQUENCE [LARGE SCALE GENOMIC DNA]</scope>
    <source>
        <strain evidence="6">UAMH 1704</strain>
    </source>
</reference>
<proteinExistence type="predicted"/>
<dbReference type="GeneID" id="8442230"/>
<feature type="repeat" description="ANK" evidence="3">
    <location>
        <begin position="465"/>
        <end position="497"/>
    </location>
</feature>
<feature type="repeat" description="ANK" evidence="3">
    <location>
        <begin position="323"/>
        <end position="355"/>
    </location>
</feature>
<feature type="repeat" description="ANK" evidence="3">
    <location>
        <begin position="856"/>
        <end position="888"/>
    </location>
</feature>
<keyword evidence="6" id="KW-1185">Reference proteome</keyword>
<feature type="repeat" description="ANK" evidence="3">
    <location>
        <begin position="675"/>
        <end position="707"/>
    </location>
</feature>
<dbReference type="eggNOG" id="KOG4177">
    <property type="taxonomic scope" value="Eukaryota"/>
</dbReference>
<dbReference type="GO" id="GO:0005737">
    <property type="term" value="C:cytoplasm"/>
    <property type="evidence" value="ECO:0007669"/>
    <property type="project" value="TreeGrafter"/>
</dbReference>
<dbReference type="Gene3D" id="1.25.40.20">
    <property type="entry name" value="Ankyrin repeat-containing domain"/>
    <property type="match status" value="6"/>
</dbReference>
<feature type="repeat" description="ANK" evidence="3">
    <location>
        <begin position="891"/>
        <end position="923"/>
    </location>
</feature>
<dbReference type="HOGENOM" id="CLU_008198_0_0_1"/>
<feature type="repeat" description="ANK" evidence="3">
    <location>
        <begin position="534"/>
        <end position="566"/>
    </location>
</feature>
<evidence type="ECO:0000256" key="3">
    <source>
        <dbReference type="PROSITE-ProRule" id="PRU00023"/>
    </source>
</evidence>
<feature type="repeat" description="ANK" evidence="3">
    <location>
        <begin position="500"/>
        <end position="533"/>
    </location>
</feature>
<dbReference type="VEuPathDB" id="FungiDB:UREG_06361"/>
<evidence type="ECO:0000256" key="1">
    <source>
        <dbReference type="ARBA" id="ARBA00022737"/>
    </source>
</evidence>
<dbReference type="PROSITE" id="PS50297">
    <property type="entry name" value="ANK_REP_REGION"/>
    <property type="match status" value="12"/>
</dbReference>
<name>C4JXI8_UNCRE</name>
<gene>
    <name evidence="5" type="ORF">UREG_06361</name>
</gene>
<dbReference type="PROSITE" id="PS50088">
    <property type="entry name" value="ANK_REPEAT"/>
    <property type="match status" value="14"/>
</dbReference>
<dbReference type="STRING" id="336963.C4JXI8"/>
<accession>C4JXI8</accession>
<feature type="domain" description="Clr5" evidence="4">
    <location>
        <begin position="8"/>
        <end position="56"/>
    </location>
</feature>
<dbReference type="InParanoid" id="C4JXI8"/>
<organism evidence="5 6">
    <name type="scientific">Uncinocarpus reesii (strain UAMH 1704)</name>
    <dbReference type="NCBI Taxonomy" id="336963"/>
    <lineage>
        <taxon>Eukaryota</taxon>
        <taxon>Fungi</taxon>
        <taxon>Dikarya</taxon>
        <taxon>Ascomycota</taxon>
        <taxon>Pezizomycotina</taxon>
        <taxon>Eurotiomycetes</taxon>
        <taxon>Eurotiomycetidae</taxon>
        <taxon>Onygenales</taxon>
        <taxon>Onygenaceae</taxon>
        <taxon>Uncinocarpus</taxon>
    </lineage>
</organism>
<evidence type="ECO:0000256" key="2">
    <source>
        <dbReference type="ARBA" id="ARBA00023043"/>
    </source>
</evidence>
<dbReference type="RefSeq" id="XP_002583394.1">
    <property type="nucleotide sequence ID" value="XM_002583348.1"/>
</dbReference>
<evidence type="ECO:0000313" key="6">
    <source>
        <dbReference type="Proteomes" id="UP000002058"/>
    </source>
</evidence>
<dbReference type="SMART" id="SM00248">
    <property type="entry name" value="ANK"/>
    <property type="match status" value="19"/>
</dbReference>
<dbReference type="InterPro" id="IPR036770">
    <property type="entry name" value="Ankyrin_rpt-contain_sf"/>
</dbReference>
<dbReference type="PRINTS" id="PR01415">
    <property type="entry name" value="ANKYRIN"/>
</dbReference>
<dbReference type="PANTHER" id="PTHR24198">
    <property type="entry name" value="ANKYRIN REPEAT AND PROTEIN KINASE DOMAIN-CONTAINING PROTEIN"/>
    <property type="match status" value="1"/>
</dbReference>
<evidence type="ECO:0000259" key="4">
    <source>
        <dbReference type="Pfam" id="PF14420"/>
    </source>
</evidence>
<feature type="repeat" description="ANK" evidence="3">
    <location>
        <begin position="926"/>
        <end position="958"/>
    </location>
</feature>
<dbReference type="PANTHER" id="PTHR24198:SF165">
    <property type="entry name" value="ANKYRIN REPEAT-CONTAINING PROTEIN-RELATED"/>
    <property type="match status" value="1"/>
</dbReference>
<feature type="repeat" description="ANK" evidence="3">
    <location>
        <begin position="380"/>
        <end position="412"/>
    </location>
</feature>
<dbReference type="Pfam" id="PF14420">
    <property type="entry name" value="Clr5"/>
    <property type="match status" value="1"/>
</dbReference>
<dbReference type="Pfam" id="PF12796">
    <property type="entry name" value="Ank_2"/>
    <property type="match status" value="7"/>
</dbReference>
<protein>
    <recommendedName>
        <fullName evidence="4">Clr5 domain-containing protein</fullName>
    </recommendedName>
</protein>
<feature type="repeat" description="ANK" evidence="3">
    <location>
        <begin position="961"/>
        <end position="993"/>
    </location>
</feature>
<dbReference type="InterPro" id="IPR025676">
    <property type="entry name" value="Clr5_dom"/>
</dbReference>
<keyword evidence="1" id="KW-0677">Repeat</keyword>
<dbReference type="EMBL" id="CH476618">
    <property type="protein sequence ID" value="EEP81496.1"/>
    <property type="molecule type" value="Genomic_DNA"/>
</dbReference>
<dbReference type="Proteomes" id="UP000002058">
    <property type="component" value="Unassembled WGS sequence"/>
</dbReference>
<feature type="repeat" description="ANK" evidence="3">
    <location>
        <begin position="710"/>
        <end position="742"/>
    </location>
</feature>
<dbReference type="KEGG" id="ure:UREG_06361"/>
<feature type="repeat" description="ANK" evidence="3">
    <location>
        <begin position="569"/>
        <end position="605"/>
    </location>
</feature>
<keyword evidence="2 3" id="KW-0040">ANK repeat</keyword>
<sequence length="1188" mass="128149">MSQENGADTDWERYKAEITQLYLREGKKGKPLHVVKAHMERNNQYYAQFKKWNIKKRRTGDDWKFVFGRVQKRKLEGLESDVYMDGSLVPEKKLRKEIARHVPLSYAYTCGSEPQTPEGVLVCNPGANDFSLDHGCEVLNEISVGSPVVVYSGASQGLTSLPCFQFQNLFHSWFDSKMRRVWGSPTSFFGLDSTLLPDRDPVGFISPSTIDSGARPVKVFDFMPEQPILEARQLLLNCLKEHSNSELTADDADTIALSLESVMIEQANGDLTRDAFGRRSKILNGLESGNPPLQEYAIRSNRPDVVKFLLDARADPNCFSPRETPTPLQMACMLETSELVEMLISAGAKVNAVSQDGTDEAGNFGDNEVIFDFEFDRIMLSQTPLHIAADHENWEAVQVLLKEGADVDLTIPKSLLDSLLYKKGHFGNPPVFSPLQAAVRANNLTMVGLLLSVGAHIDARLLKDYGHTALQIAVLTENDGLVRVLLQNGADINASAGRLYGYTALQAAAEYHNNTELLTFLLQEKANVNAGNQEGHTALQVAAGRGNVEGVQILLAAGADVNAYPCPKDGKTALQAAITCGVQATALEIVKILLKKKADVNAAPSYGGFNALQLAARHGNLEIVELLLNAGAVPDSTALSQAVFSGSIATVTALLLKGADPNNLAAVNSCGTYRTQWTPLQEAARIGNIDLIRLLLTCEADVNAPASWEGGRTALQAAAEHGSLQVVEELIEAGANINASAASTDGVTALEAAVRKNDSKLTRFLLDHGATLAIADETPEMGILNIVTKTWSIDEYLAEMLIKAGADVNPSIGHGQKLEAEEVAVYDVASRGSFSLMQMLLMQGANVNIRLKSRWGPATALQAAVQRQHVDIIQALLDRSADVNEPANTNSGGTALQYAVLSGNIGIAQLLLKYGADVNAPGSPKNGRTALQAAAGKGHIGLVNLLLQHRANVNAPACEDGGVTALQGAATAGNIRIVLMLLAAGADVDGAPAMVNGRTAIEGAAEHGRLDALHILLNYHPDTEDLGLKKKRAARLAIQNGHFAIARLGDLTREILAFTQKSAVVLRVHVLEKQHIWISVSNGYAIALQEARYMPTWAIMRRLSQGRRADVLVSPNQMDCDSKIRSQPEGKRKLAAELELGRVHTRHGTLCFKTHAVVYIAVARWYNGVDGKPGFSNDSARGSIAVKQ</sequence>
<evidence type="ECO:0000313" key="5">
    <source>
        <dbReference type="EMBL" id="EEP81496.1"/>
    </source>
</evidence>
<dbReference type="InterPro" id="IPR002110">
    <property type="entry name" value="Ankyrin_rpt"/>
</dbReference>
<dbReference type="OMA" id="NIDDEQY"/>
<dbReference type="AlphaFoldDB" id="C4JXI8"/>
<dbReference type="SUPFAM" id="SSF48403">
    <property type="entry name" value="Ankyrin repeat"/>
    <property type="match status" value="2"/>
</dbReference>
<feature type="repeat" description="ANK" evidence="3">
    <location>
        <begin position="745"/>
        <end position="777"/>
    </location>
</feature>
<feature type="repeat" description="ANK" evidence="3">
    <location>
        <begin position="607"/>
        <end position="632"/>
    </location>
</feature>
<dbReference type="OrthoDB" id="4199987at2759"/>